<name>A0ABT7IRM7_9BURK</name>
<evidence type="ECO:0000313" key="3">
    <source>
        <dbReference type="Proteomes" id="UP001165481"/>
    </source>
</evidence>
<keyword evidence="1" id="KW-0472">Membrane</keyword>
<feature type="transmembrane region" description="Helical" evidence="1">
    <location>
        <begin position="7"/>
        <end position="28"/>
    </location>
</feature>
<comment type="caution">
    <text evidence="2">The sequence shown here is derived from an EMBL/GenBank/DDBJ whole genome shotgun (WGS) entry which is preliminary data.</text>
</comment>
<evidence type="ECO:0000256" key="1">
    <source>
        <dbReference type="SAM" id="Phobius"/>
    </source>
</evidence>
<accession>A0ABT7IRM7</accession>
<sequence>MKYFLILFNALAIVFLVLFDRFVLHYIIARDGLLRYVPPEWVSGSRGFVLAVLGAIVFLAVNGSAFCWARHELRVHGGRFSRLLG</sequence>
<dbReference type="Proteomes" id="UP001165481">
    <property type="component" value="Unassembled WGS sequence"/>
</dbReference>
<keyword evidence="1" id="KW-1133">Transmembrane helix</keyword>
<proteinExistence type="predicted"/>
<keyword evidence="3" id="KW-1185">Reference proteome</keyword>
<dbReference type="EMBL" id="JAKZJU020000001">
    <property type="protein sequence ID" value="MDL2059927.1"/>
    <property type="molecule type" value="Genomic_DNA"/>
</dbReference>
<keyword evidence="1" id="KW-0812">Transmembrane</keyword>
<evidence type="ECO:0000313" key="2">
    <source>
        <dbReference type="EMBL" id="MDL2059927.1"/>
    </source>
</evidence>
<gene>
    <name evidence="2" type="ORF">MUN46_008290</name>
</gene>
<feature type="transmembrane region" description="Helical" evidence="1">
    <location>
        <begin position="48"/>
        <end position="69"/>
    </location>
</feature>
<dbReference type="RefSeq" id="WP_243376380.1">
    <property type="nucleotide sequence ID" value="NZ_JAKZJU020000001.1"/>
</dbReference>
<reference evidence="2" key="1">
    <citation type="submission" date="2023-03" db="EMBL/GenBank/DDBJ databases">
        <title>Mesosutterella sp. nov. isolated from porcine feces.</title>
        <authorList>
            <person name="Yu S."/>
        </authorList>
    </citation>
    <scope>NUCLEOTIDE SEQUENCE</scope>
    <source>
        <strain evidence="2">AGMB02718</strain>
    </source>
</reference>
<protein>
    <submittedName>
        <fullName evidence="2">Uncharacterized protein</fullName>
    </submittedName>
</protein>
<organism evidence="2 3">
    <name type="scientific">Mesosutterella faecium</name>
    <dbReference type="NCBI Taxonomy" id="2925194"/>
    <lineage>
        <taxon>Bacteria</taxon>
        <taxon>Pseudomonadati</taxon>
        <taxon>Pseudomonadota</taxon>
        <taxon>Betaproteobacteria</taxon>
        <taxon>Burkholderiales</taxon>
        <taxon>Sutterellaceae</taxon>
        <taxon>Mesosutterella</taxon>
    </lineage>
</organism>